<proteinExistence type="predicted"/>
<sequence length="167" mass="19243">MSFKLNLLVLAIFLFGINMASAQSKMSNKYIDILNDEFPEEKVAIQKVLDGIFKSIQENDADKLISYHVYGPKFTEFRNDGPRFDAKDNEEYERGFANGAESFEYNLGDLKIDVFGEVAIVTFEADFRPTFSGTPMQIWANVTLVFVKTKGEWKITHEHFTEFQKEK</sequence>
<reference evidence="3" key="2">
    <citation type="submission" date="2023-01" db="EMBL/GenBank/DDBJ databases">
        <title>Draft genome sequence of Portibacter lacus strain NBRC 108769.</title>
        <authorList>
            <person name="Sun Q."/>
            <person name="Mori K."/>
        </authorList>
    </citation>
    <scope>NUCLEOTIDE SEQUENCE</scope>
    <source>
        <strain evidence="3">NBRC 108769</strain>
    </source>
</reference>
<organism evidence="3 4">
    <name type="scientific">Portibacter lacus</name>
    <dbReference type="NCBI Taxonomy" id="1099794"/>
    <lineage>
        <taxon>Bacteria</taxon>
        <taxon>Pseudomonadati</taxon>
        <taxon>Bacteroidota</taxon>
        <taxon>Saprospiria</taxon>
        <taxon>Saprospirales</taxon>
        <taxon>Haliscomenobacteraceae</taxon>
        <taxon>Portibacter</taxon>
    </lineage>
</organism>
<keyword evidence="4" id="KW-1185">Reference proteome</keyword>
<dbReference type="Pfam" id="PF13474">
    <property type="entry name" value="SnoaL_3"/>
    <property type="match status" value="1"/>
</dbReference>
<dbReference type="RefSeq" id="WP_235290829.1">
    <property type="nucleotide sequence ID" value="NZ_BSOH01000007.1"/>
</dbReference>
<feature type="domain" description="SnoaL-like" evidence="2">
    <location>
        <begin position="45"/>
        <end position="160"/>
    </location>
</feature>
<dbReference type="Proteomes" id="UP001156666">
    <property type="component" value="Unassembled WGS sequence"/>
</dbReference>
<keyword evidence="1" id="KW-0732">Signal</keyword>
<dbReference type="EMBL" id="BSOH01000007">
    <property type="protein sequence ID" value="GLR16992.1"/>
    <property type="molecule type" value="Genomic_DNA"/>
</dbReference>
<dbReference type="InterPro" id="IPR037401">
    <property type="entry name" value="SnoaL-like"/>
</dbReference>
<comment type="caution">
    <text evidence="3">The sequence shown here is derived from an EMBL/GenBank/DDBJ whole genome shotgun (WGS) entry which is preliminary data.</text>
</comment>
<evidence type="ECO:0000259" key="2">
    <source>
        <dbReference type="Pfam" id="PF13474"/>
    </source>
</evidence>
<dbReference type="InterPro" id="IPR032710">
    <property type="entry name" value="NTF2-like_dom_sf"/>
</dbReference>
<name>A0AA37WEA9_9BACT</name>
<accession>A0AA37WEA9</accession>
<dbReference type="AlphaFoldDB" id="A0AA37WEA9"/>
<dbReference type="SUPFAM" id="SSF54427">
    <property type="entry name" value="NTF2-like"/>
    <property type="match status" value="1"/>
</dbReference>
<feature type="chain" id="PRO_5041249126" description="SnoaL-like domain-containing protein" evidence="1">
    <location>
        <begin position="23"/>
        <end position="167"/>
    </location>
</feature>
<reference evidence="3" key="1">
    <citation type="journal article" date="2014" name="Int. J. Syst. Evol. Microbiol.">
        <title>Complete genome sequence of Corynebacterium casei LMG S-19264T (=DSM 44701T), isolated from a smear-ripened cheese.</title>
        <authorList>
            <consortium name="US DOE Joint Genome Institute (JGI-PGF)"/>
            <person name="Walter F."/>
            <person name="Albersmeier A."/>
            <person name="Kalinowski J."/>
            <person name="Ruckert C."/>
        </authorList>
    </citation>
    <scope>NUCLEOTIDE SEQUENCE</scope>
    <source>
        <strain evidence="3">NBRC 108769</strain>
    </source>
</reference>
<gene>
    <name evidence="3" type="ORF">GCM10007940_16070</name>
</gene>
<feature type="signal peptide" evidence="1">
    <location>
        <begin position="1"/>
        <end position="22"/>
    </location>
</feature>
<protein>
    <recommendedName>
        <fullName evidence="2">SnoaL-like domain-containing protein</fullName>
    </recommendedName>
</protein>
<evidence type="ECO:0000256" key="1">
    <source>
        <dbReference type="SAM" id="SignalP"/>
    </source>
</evidence>
<evidence type="ECO:0000313" key="4">
    <source>
        <dbReference type="Proteomes" id="UP001156666"/>
    </source>
</evidence>
<dbReference type="Gene3D" id="3.10.450.50">
    <property type="match status" value="1"/>
</dbReference>
<evidence type="ECO:0000313" key="3">
    <source>
        <dbReference type="EMBL" id="GLR16992.1"/>
    </source>
</evidence>